<dbReference type="GO" id="GO:0140359">
    <property type="term" value="F:ABC-type transporter activity"/>
    <property type="evidence" value="ECO:0007669"/>
    <property type="project" value="InterPro"/>
</dbReference>
<reference evidence="2" key="1">
    <citation type="journal article" date="2023" name="Microorganisms">
        <title>Genomic Characterization of Arcobacter butzleri Strains Isolated from Various Sources in Lithuania.</title>
        <authorList>
            <person name="Uljanovas D."/>
            <person name="Golz G."/>
            <person name="Fleischmann S."/>
            <person name="Kudirkiene E."/>
            <person name="Kasetiene N."/>
            <person name="Grineviciene A."/>
            <person name="Tamuleviciene E."/>
            <person name="Aksomaitiene J."/>
            <person name="Alter T."/>
            <person name="Malakauskas M."/>
        </authorList>
    </citation>
    <scope>NUCLEOTIDE SEQUENCE</scope>
    <source>
        <strain evidence="2">S41</strain>
    </source>
</reference>
<feature type="transmembrane region" description="Helical" evidence="1">
    <location>
        <begin position="171"/>
        <end position="194"/>
    </location>
</feature>
<keyword evidence="1" id="KW-1133">Transmembrane helix</keyword>
<feature type="transmembrane region" description="Helical" evidence="1">
    <location>
        <begin position="139"/>
        <end position="159"/>
    </location>
</feature>
<accession>A0AAW7QCY3</accession>
<dbReference type="EMBL" id="JAQJJG010000009">
    <property type="protein sequence ID" value="MDN5123976.1"/>
    <property type="molecule type" value="Genomic_DNA"/>
</dbReference>
<sequence>MKSLYLVFKTDLNETLRSKWFLLYTLIFGGIIALFFITGITESRVQGFSGLSRSLLIFIEICIVIIPIFILINTVRTIAGERDSNILEYMLSFPISLKEYFFGKFLGKLLSITLPIVGALFLALIWSLFKNVDIPWGVFFYYMGLIIAMNICFLGLSFFISSLVKSQEIALGIAFFVWLFLLALIDLLLIGFLIRSAVNPELIYVIALSNPLQVFRIGAISLFDSEFSVIGPASYFILDEFGKELISFYCLVYPIILGVIFSILGYIIFKRKDLV</sequence>
<feature type="transmembrane region" description="Helical" evidence="1">
    <location>
        <begin position="245"/>
        <end position="269"/>
    </location>
</feature>
<comment type="caution">
    <text evidence="2">The sequence shown here is derived from an EMBL/GenBank/DDBJ whole genome shotgun (WGS) entry which is preliminary data.</text>
</comment>
<evidence type="ECO:0000313" key="2">
    <source>
        <dbReference type="EMBL" id="MDN5123976.1"/>
    </source>
</evidence>
<evidence type="ECO:0000256" key="1">
    <source>
        <dbReference type="SAM" id="Phobius"/>
    </source>
</evidence>
<dbReference type="Proteomes" id="UP001170364">
    <property type="component" value="Unassembled WGS sequence"/>
</dbReference>
<evidence type="ECO:0000313" key="3">
    <source>
        <dbReference type="Proteomes" id="UP001170364"/>
    </source>
</evidence>
<feature type="transmembrane region" description="Helical" evidence="1">
    <location>
        <begin position="53"/>
        <end position="72"/>
    </location>
</feature>
<gene>
    <name evidence="2" type="ORF">PJV93_08685</name>
</gene>
<name>A0AAW7QCY3_9BACT</name>
<dbReference type="GO" id="GO:0005886">
    <property type="term" value="C:plasma membrane"/>
    <property type="evidence" value="ECO:0007669"/>
    <property type="project" value="UniProtKB-SubCell"/>
</dbReference>
<dbReference type="PANTHER" id="PTHR43471">
    <property type="entry name" value="ABC TRANSPORTER PERMEASE"/>
    <property type="match status" value="1"/>
</dbReference>
<keyword evidence="1" id="KW-0472">Membrane</keyword>
<proteinExistence type="predicted"/>
<reference evidence="2" key="2">
    <citation type="submission" date="2023-01" db="EMBL/GenBank/DDBJ databases">
        <authorList>
            <person name="Uljanovas D."/>
        </authorList>
    </citation>
    <scope>NUCLEOTIDE SEQUENCE</scope>
    <source>
        <strain evidence="2">S41</strain>
    </source>
</reference>
<dbReference type="Pfam" id="PF12679">
    <property type="entry name" value="ABC2_membrane_2"/>
    <property type="match status" value="1"/>
</dbReference>
<organism evidence="2 3">
    <name type="scientific">Aliarcobacter butzleri</name>
    <dbReference type="NCBI Taxonomy" id="28197"/>
    <lineage>
        <taxon>Bacteria</taxon>
        <taxon>Pseudomonadati</taxon>
        <taxon>Campylobacterota</taxon>
        <taxon>Epsilonproteobacteria</taxon>
        <taxon>Campylobacterales</taxon>
        <taxon>Arcobacteraceae</taxon>
        <taxon>Aliarcobacter</taxon>
    </lineage>
</organism>
<dbReference type="RefSeq" id="WP_301370802.1">
    <property type="nucleotide sequence ID" value="NZ_JAQJJF010000009.1"/>
</dbReference>
<keyword evidence="1" id="KW-0812">Transmembrane</keyword>
<protein>
    <submittedName>
        <fullName evidence="2">ABC transporter permease subunit</fullName>
    </submittedName>
</protein>
<feature type="transmembrane region" description="Helical" evidence="1">
    <location>
        <begin position="21"/>
        <end position="41"/>
    </location>
</feature>
<dbReference type="AlphaFoldDB" id="A0AAW7QCY3"/>
<feature type="transmembrane region" description="Helical" evidence="1">
    <location>
        <begin position="105"/>
        <end position="127"/>
    </location>
</feature>